<dbReference type="InterPro" id="IPR029063">
    <property type="entry name" value="SAM-dependent_MTases_sf"/>
</dbReference>
<evidence type="ECO:0000259" key="1">
    <source>
        <dbReference type="Pfam" id="PF08241"/>
    </source>
</evidence>
<comment type="caution">
    <text evidence="2">The sequence shown here is derived from an EMBL/GenBank/DDBJ whole genome shotgun (WGS) entry which is preliminary data.</text>
</comment>
<dbReference type="AlphaFoldDB" id="A0A5R9F3W3"/>
<dbReference type="GO" id="GO:0032259">
    <property type="term" value="P:methylation"/>
    <property type="evidence" value="ECO:0007669"/>
    <property type="project" value="UniProtKB-KW"/>
</dbReference>
<reference evidence="2 3" key="1">
    <citation type="submission" date="2019-04" db="EMBL/GenBank/DDBJ databases">
        <title>Bacillus caeni sp. nov., a bacterium isolated from mangrove sediment.</title>
        <authorList>
            <person name="Huang H."/>
            <person name="Mo K."/>
            <person name="Hu Y."/>
        </authorList>
    </citation>
    <scope>NUCLEOTIDE SEQUENCE [LARGE SCALE GENOMIC DNA]</scope>
    <source>
        <strain evidence="2 3">HB172195</strain>
    </source>
</reference>
<dbReference type="SUPFAM" id="SSF53335">
    <property type="entry name" value="S-adenosyl-L-methionine-dependent methyltransferases"/>
    <property type="match status" value="1"/>
</dbReference>
<name>A0A5R9F3W3_9BACL</name>
<dbReference type="Pfam" id="PF08241">
    <property type="entry name" value="Methyltransf_11"/>
    <property type="match status" value="1"/>
</dbReference>
<dbReference type="Gene3D" id="3.40.50.150">
    <property type="entry name" value="Vaccinia Virus protein VP39"/>
    <property type="match status" value="1"/>
</dbReference>
<protein>
    <submittedName>
        <fullName evidence="2">Class I SAM-dependent methyltransferase</fullName>
    </submittedName>
</protein>
<proteinExistence type="predicted"/>
<evidence type="ECO:0000313" key="3">
    <source>
        <dbReference type="Proteomes" id="UP000308230"/>
    </source>
</evidence>
<dbReference type="GO" id="GO:0008757">
    <property type="term" value="F:S-adenosylmethionine-dependent methyltransferase activity"/>
    <property type="evidence" value="ECO:0007669"/>
    <property type="project" value="InterPro"/>
</dbReference>
<dbReference type="OrthoDB" id="9772751at2"/>
<accession>A0A5R9F3W3</accession>
<keyword evidence="2" id="KW-0489">Methyltransferase</keyword>
<keyword evidence="2" id="KW-0808">Transferase</keyword>
<dbReference type="Proteomes" id="UP000308230">
    <property type="component" value="Unassembled WGS sequence"/>
</dbReference>
<dbReference type="EMBL" id="SWLG01000007">
    <property type="protein sequence ID" value="TLS37026.1"/>
    <property type="molecule type" value="Genomic_DNA"/>
</dbReference>
<dbReference type="PANTHER" id="PTHR45036:SF1">
    <property type="entry name" value="METHYLTRANSFERASE LIKE 7A"/>
    <property type="match status" value="1"/>
</dbReference>
<dbReference type="CDD" id="cd02440">
    <property type="entry name" value="AdoMet_MTases"/>
    <property type="match status" value="1"/>
</dbReference>
<dbReference type="InterPro" id="IPR052356">
    <property type="entry name" value="Thiol_S-MT"/>
</dbReference>
<organism evidence="2 3">
    <name type="scientific">Exobacillus caeni</name>
    <dbReference type="NCBI Taxonomy" id="2574798"/>
    <lineage>
        <taxon>Bacteria</taxon>
        <taxon>Bacillati</taxon>
        <taxon>Bacillota</taxon>
        <taxon>Bacilli</taxon>
        <taxon>Bacillales</taxon>
        <taxon>Guptibacillaceae</taxon>
        <taxon>Exobacillus</taxon>
    </lineage>
</organism>
<dbReference type="PANTHER" id="PTHR45036">
    <property type="entry name" value="METHYLTRANSFERASE LIKE 7B"/>
    <property type="match status" value="1"/>
</dbReference>
<gene>
    <name evidence="2" type="ORF">FCL54_10865</name>
</gene>
<dbReference type="InterPro" id="IPR013216">
    <property type="entry name" value="Methyltransf_11"/>
</dbReference>
<dbReference type="RefSeq" id="WP_138126304.1">
    <property type="nucleotide sequence ID" value="NZ_SWLG01000007.1"/>
</dbReference>
<keyword evidence="3" id="KW-1185">Reference proteome</keyword>
<feature type="domain" description="Methyltransferase type 11" evidence="1">
    <location>
        <begin position="37"/>
        <end position="130"/>
    </location>
</feature>
<sequence length="198" mass="22475">MGKFFAKVYDPVMKPLEKRYINRWRERLLSNAKGKVLEIGAGTGINFPLYNKCEEVTAIEPNPHMVEKAKIRQAQAKVPVEIVQSHAEQLPFPENHFDSVVVTLVLCSVEDPVQVLQEIKRVLKPTGTLLVLEHIKMEQPVYAGLQDMLTPVWKHLADGCHLNRKTDILLKENGFEILSRKEYMSGFVVSVMAKNPVS</sequence>
<evidence type="ECO:0000313" key="2">
    <source>
        <dbReference type="EMBL" id="TLS37026.1"/>
    </source>
</evidence>